<dbReference type="Proteomes" id="UP000437709">
    <property type="component" value="Unassembled WGS sequence"/>
</dbReference>
<dbReference type="Pfam" id="PF01385">
    <property type="entry name" value="OrfB_IS605"/>
    <property type="match status" value="1"/>
</dbReference>
<dbReference type="InterPro" id="IPR021027">
    <property type="entry name" value="Transposase_put_HTH"/>
</dbReference>
<evidence type="ECO:0000313" key="12">
    <source>
        <dbReference type="Proteomes" id="UP000437709"/>
    </source>
</evidence>
<sequence>MLGEGPCHRPGSRGACGLGVGPACVESGSVLWVGPGSVRGVGRHTTFRFCLDPTVEQERVLSRHVGAARFAYNQCLRLHLNARAGRGGAHKGEYAADVGAAVPWSGFDLINAFNAWKRSPGAGRRFVVDTGGVVEVETTGLAWRTEVLAQVFEEAAVDLGRALSAWTDSGQGGGAGRRARHPRFKKKTTTGSFRVRNKVSGARAGIRVGGDRARQVTLPKIGTLRVRDDTRRLRRMIAKGRARILFATVSRGAGRWWIALTVEAADLHPDVQHRTRAGDDTSGWVGVDRGLTALVVAATAEGEQMLRVDDAPRALKTAARQTRRLSRAVARKQKGSSNRARAAARLARHHARVRARRLHFLHQVSGALVKTHDRLALEDLNIAGMLTNHHLAAAISDAAWGELARQITYKQAWAGGQVLHVDRWFASSKTCSGCGHHDKDLTLAVRVYRCVVCGLVIDRDLNAAANLAAWATDHTRGPAALAGDRQADGPVTNAHRRDGSGPRTSAGETSPDDVGTGPQTTTPV</sequence>
<dbReference type="Pfam" id="PF12323">
    <property type="entry name" value="HTH_OrfB_IS605"/>
    <property type="match status" value="1"/>
</dbReference>
<evidence type="ECO:0000256" key="1">
    <source>
        <dbReference type="ARBA" id="ARBA00008761"/>
    </source>
</evidence>
<feature type="region of interest" description="Disordered" evidence="7">
    <location>
        <begin position="479"/>
        <end position="524"/>
    </location>
</feature>
<evidence type="ECO:0000259" key="10">
    <source>
        <dbReference type="Pfam" id="PF12323"/>
    </source>
</evidence>
<feature type="domain" description="Probable transposase IS891/IS1136/IS1341" evidence="8">
    <location>
        <begin position="284"/>
        <end position="387"/>
    </location>
</feature>
<comment type="caution">
    <text evidence="11">The sequence shown here is derived from an EMBL/GenBank/DDBJ whole genome shotgun (WGS) entry which is preliminary data.</text>
</comment>
<reference evidence="11 12" key="1">
    <citation type="submission" date="2019-10" db="EMBL/GenBank/DDBJ databases">
        <title>Georgenia wutianyii sp. nov. and Georgenia yuyongxinii sp. nov. isolated from plateau pika (Ochotona curzoniae) in the Qinghai-Tibet plateau of China.</title>
        <authorList>
            <person name="Tian Z."/>
        </authorList>
    </citation>
    <scope>NUCLEOTIDE SEQUENCE [LARGE SCALE GENOMIC DNA]</scope>
    <source>
        <strain evidence="11 12">JCM 19765</strain>
    </source>
</reference>
<dbReference type="NCBIfam" id="NF040570">
    <property type="entry name" value="guided_TnpB"/>
    <property type="match status" value="1"/>
</dbReference>
<feature type="domain" description="Transposase putative helix-turn-helix" evidence="10">
    <location>
        <begin position="45"/>
        <end position="81"/>
    </location>
</feature>
<comment type="similarity">
    <text evidence="1">In the C-terminal section; belongs to the transposase 35 family.</text>
</comment>
<evidence type="ECO:0000259" key="9">
    <source>
        <dbReference type="Pfam" id="PF07282"/>
    </source>
</evidence>
<organism evidence="11 12">
    <name type="scientific">Georgenia subflava</name>
    <dbReference type="NCBI Taxonomy" id="1622177"/>
    <lineage>
        <taxon>Bacteria</taxon>
        <taxon>Bacillati</taxon>
        <taxon>Actinomycetota</taxon>
        <taxon>Actinomycetes</taxon>
        <taxon>Micrococcales</taxon>
        <taxon>Bogoriellaceae</taxon>
        <taxon>Georgenia</taxon>
    </lineage>
</organism>
<dbReference type="InterPro" id="IPR010095">
    <property type="entry name" value="Cas12f1-like_TNB"/>
</dbReference>
<proteinExistence type="inferred from homology"/>
<keyword evidence="4" id="KW-0862">Zinc</keyword>
<dbReference type="Pfam" id="PF07282">
    <property type="entry name" value="Cas12f1-like_TNB"/>
    <property type="match status" value="1"/>
</dbReference>
<dbReference type="RefSeq" id="WP_152196549.1">
    <property type="nucleotide sequence ID" value="NZ_VUKD01000006.1"/>
</dbReference>
<evidence type="ECO:0000313" key="11">
    <source>
        <dbReference type="EMBL" id="MPV37067.1"/>
    </source>
</evidence>
<keyword evidence="5" id="KW-0238">DNA-binding</keyword>
<keyword evidence="2" id="KW-0815">Transposition</keyword>
<evidence type="ECO:0000259" key="8">
    <source>
        <dbReference type="Pfam" id="PF01385"/>
    </source>
</evidence>
<keyword evidence="3" id="KW-0479">Metal-binding</keyword>
<dbReference type="OrthoDB" id="6230307at2"/>
<evidence type="ECO:0000256" key="7">
    <source>
        <dbReference type="SAM" id="MobiDB-lite"/>
    </source>
</evidence>
<dbReference type="GO" id="GO:0032196">
    <property type="term" value="P:transposition"/>
    <property type="evidence" value="ECO:0007669"/>
    <property type="project" value="UniProtKB-KW"/>
</dbReference>
<keyword evidence="6" id="KW-0233">DNA recombination</keyword>
<accession>A0A6N7EJW8</accession>
<evidence type="ECO:0000256" key="4">
    <source>
        <dbReference type="ARBA" id="ARBA00022833"/>
    </source>
</evidence>
<dbReference type="GO" id="GO:0006310">
    <property type="term" value="P:DNA recombination"/>
    <property type="evidence" value="ECO:0007669"/>
    <property type="project" value="UniProtKB-KW"/>
</dbReference>
<dbReference type="GO" id="GO:0003677">
    <property type="term" value="F:DNA binding"/>
    <property type="evidence" value="ECO:0007669"/>
    <property type="project" value="UniProtKB-KW"/>
</dbReference>
<dbReference type="AlphaFoldDB" id="A0A6N7EJW8"/>
<dbReference type="GO" id="GO:0046872">
    <property type="term" value="F:metal ion binding"/>
    <property type="evidence" value="ECO:0007669"/>
    <property type="project" value="UniProtKB-KW"/>
</dbReference>
<dbReference type="InterPro" id="IPR001959">
    <property type="entry name" value="Transposase"/>
</dbReference>
<evidence type="ECO:0000256" key="3">
    <source>
        <dbReference type="ARBA" id="ARBA00022723"/>
    </source>
</evidence>
<dbReference type="EMBL" id="WHPC01000025">
    <property type="protein sequence ID" value="MPV37067.1"/>
    <property type="molecule type" value="Genomic_DNA"/>
</dbReference>
<feature type="domain" description="Cas12f1-like TNB" evidence="9">
    <location>
        <begin position="400"/>
        <end position="467"/>
    </location>
</feature>
<keyword evidence="12" id="KW-1185">Reference proteome</keyword>
<evidence type="ECO:0000256" key="5">
    <source>
        <dbReference type="ARBA" id="ARBA00023125"/>
    </source>
</evidence>
<evidence type="ECO:0000256" key="6">
    <source>
        <dbReference type="ARBA" id="ARBA00023172"/>
    </source>
</evidence>
<protein>
    <submittedName>
        <fullName evidence="11">Transposase</fullName>
    </submittedName>
</protein>
<evidence type="ECO:0000256" key="2">
    <source>
        <dbReference type="ARBA" id="ARBA00022578"/>
    </source>
</evidence>
<gene>
    <name evidence="11" type="ORF">GB881_08385</name>
</gene>
<name>A0A6N7EJW8_9MICO</name>